<protein>
    <submittedName>
        <fullName evidence="2">Glycosyltransferase involved in cell wall bisynthesis</fullName>
    </submittedName>
</protein>
<evidence type="ECO:0000313" key="2">
    <source>
        <dbReference type="EMBL" id="SIS82941.1"/>
    </source>
</evidence>
<sequence length="381" mass="43040">MSDVQADLDVAIVHDWFPTIAGGEKVVKEIMHCFPKSEIYTVFDFLSDEERRSFFGDRPVHVSDLNRLPGVERYYRYLLLQATRAIEALDVTRHEAVISSSAALSKGVITGPEQKHFAYIHSPARYAWDLTHEYMLSLNGFAASLKRALAREMMHRFRIWDMRTVAQVDYMIANSYFIKKRIWKTYRRNADVIYPPVDTDAFTKSEAPRGDFFFTASRMVPYKNIHLIVEAFSQRPDLKLIVCGDGPEMGRIKAMAKGNVEFLGHAPFEVMRDHMQRARAFVFAAKEDFGIVPVEAQACGTPVIALGQGGTAETVRGLDHAAPTGVHFHTQTTVDLLIAVSQFEAVETELRSETIVAHAKAFGSDRFRGELTSYIQERLPG</sequence>
<accession>A0A1N7MAE3</accession>
<evidence type="ECO:0000259" key="1">
    <source>
        <dbReference type="Pfam" id="PF00534"/>
    </source>
</evidence>
<organism evidence="2 3">
    <name type="scientific">Rhodobacter aestuarii</name>
    <dbReference type="NCBI Taxonomy" id="453582"/>
    <lineage>
        <taxon>Bacteria</taxon>
        <taxon>Pseudomonadati</taxon>
        <taxon>Pseudomonadota</taxon>
        <taxon>Alphaproteobacteria</taxon>
        <taxon>Rhodobacterales</taxon>
        <taxon>Rhodobacter group</taxon>
        <taxon>Rhodobacter</taxon>
    </lineage>
</organism>
<evidence type="ECO:0000313" key="3">
    <source>
        <dbReference type="Proteomes" id="UP000186221"/>
    </source>
</evidence>
<reference evidence="3" key="1">
    <citation type="submission" date="2017-01" db="EMBL/GenBank/DDBJ databases">
        <authorList>
            <person name="Varghese N."/>
            <person name="Submissions S."/>
        </authorList>
    </citation>
    <scope>NUCLEOTIDE SEQUENCE [LARGE SCALE GENOMIC DNA]</scope>
    <source>
        <strain evidence="3">DSM 19945</strain>
    </source>
</reference>
<feature type="domain" description="Glycosyl transferase family 1" evidence="1">
    <location>
        <begin position="208"/>
        <end position="339"/>
    </location>
</feature>
<dbReference type="RefSeq" id="WP_076484719.1">
    <property type="nucleotide sequence ID" value="NZ_FTOG01000005.1"/>
</dbReference>
<dbReference type="Gene3D" id="3.40.50.2000">
    <property type="entry name" value="Glycogen Phosphorylase B"/>
    <property type="match status" value="2"/>
</dbReference>
<dbReference type="PANTHER" id="PTHR45947">
    <property type="entry name" value="SULFOQUINOVOSYL TRANSFERASE SQD2"/>
    <property type="match status" value="1"/>
</dbReference>
<dbReference type="InterPro" id="IPR050194">
    <property type="entry name" value="Glycosyltransferase_grp1"/>
</dbReference>
<dbReference type="PANTHER" id="PTHR45947:SF3">
    <property type="entry name" value="SULFOQUINOVOSYL TRANSFERASE SQD2"/>
    <property type="match status" value="1"/>
</dbReference>
<keyword evidence="3" id="KW-1185">Reference proteome</keyword>
<proteinExistence type="predicted"/>
<dbReference type="Proteomes" id="UP000186221">
    <property type="component" value="Unassembled WGS sequence"/>
</dbReference>
<dbReference type="GO" id="GO:0016757">
    <property type="term" value="F:glycosyltransferase activity"/>
    <property type="evidence" value="ECO:0007669"/>
    <property type="project" value="InterPro"/>
</dbReference>
<dbReference type="InterPro" id="IPR001296">
    <property type="entry name" value="Glyco_trans_1"/>
</dbReference>
<dbReference type="OrthoDB" id="9790710at2"/>
<dbReference type="STRING" id="453582.SAMN05421580_105217"/>
<name>A0A1N7MAE3_9RHOB</name>
<dbReference type="AlphaFoldDB" id="A0A1N7MAE3"/>
<keyword evidence="2" id="KW-0808">Transferase</keyword>
<gene>
    <name evidence="2" type="ORF">SAMN05421580_105217</name>
</gene>
<dbReference type="SUPFAM" id="SSF53756">
    <property type="entry name" value="UDP-Glycosyltransferase/glycogen phosphorylase"/>
    <property type="match status" value="1"/>
</dbReference>
<dbReference type="EMBL" id="FTOG01000005">
    <property type="protein sequence ID" value="SIS82941.1"/>
    <property type="molecule type" value="Genomic_DNA"/>
</dbReference>
<dbReference type="Pfam" id="PF00534">
    <property type="entry name" value="Glycos_transf_1"/>
    <property type="match status" value="1"/>
</dbReference>